<reference evidence="4 5" key="1">
    <citation type="journal article" date="2023" name="Int. J. Syst. Evol. Microbiol.">
        <title>Arthrobacter mangrovi sp. nov., an actinobacterium isolated from the rhizosphere of a mangrove.</title>
        <authorList>
            <person name="Hamada M."/>
            <person name="Saitou S."/>
            <person name="Enomoto N."/>
            <person name="Nanri K."/>
            <person name="Hidaka K."/>
            <person name="Miura T."/>
            <person name="Tamura T."/>
        </authorList>
    </citation>
    <scope>NUCLEOTIDE SEQUENCE [LARGE SCALE GENOMIC DNA]</scope>
    <source>
        <strain evidence="4 5">NBRC 112813</strain>
    </source>
</reference>
<dbReference type="PROSITE" id="PS51782">
    <property type="entry name" value="LYSM"/>
    <property type="match status" value="1"/>
</dbReference>
<keyword evidence="2" id="KW-0812">Transmembrane</keyword>
<accession>A0ABQ5MSF4</accession>
<evidence type="ECO:0000313" key="4">
    <source>
        <dbReference type="EMBL" id="GLB66912.1"/>
    </source>
</evidence>
<dbReference type="RefSeq" id="WP_264795052.1">
    <property type="nucleotide sequence ID" value="NZ_BRVS01000005.1"/>
</dbReference>
<keyword evidence="5" id="KW-1185">Reference proteome</keyword>
<keyword evidence="2" id="KW-0472">Membrane</keyword>
<dbReference type="Proteomes" id="UP001209654">
    <property type="component" value="Unassembled WGS sequence"/>
</dbReference>
<evidence type="ECO:0000313" key="5">
    <source>
        <dbReference type="Proteomes" id="UP001209654"/>
    </source>
</evidence>
<evidence type="ECO:0000259" key="3">
    <source>
        <dbReference type="PROSITE" id="PS51782"/>
    </source>
</evidence>
<keyword evidence="2" id="KW-1133">Transmembrane helix</keyword>
<dbReference type="EMBL" id="BRVS01000005">
    <property type="protein sequence ID" value="GLB66912.1"/>
    <property type="molecule type" value="Genomic_DNA"/>
</dbReference>
<sequence>MKRISTDVILAAAVLGCASLLLWSGLRLDIGSPQLALRSYPDLLATGAVVLGLLLVLWWLFAMASAFVGIVLQKSGHAKLAAAPLAVSPAFMKRLAAAALGMNLLAVPAVAQAADAGRSPAAASSCAAEVIPPYFSPEAAGGPGSGPSQPRSACPKDQAVDPSWKPSAPPASPGLIARQVSGPAQPGAEERTVTVVAGDSLWRIAARDLGTFATDAEIAGHWPKWYAANKDTIGGDPQRLLPGQVLIAPID</sequence>
<feature type="transmembrane region" description="Helical" evidence="2">
    <location>
        <begin position="43"/>
        <end position="72"/>
    </location>
</feature>
<organism evidence="4 5">
    <name type="scientific">Arthrobacter mangrovi</name>
    <dbReference type="NCBI Taxonomy" id="2966350"/>
    <lineage>
        <taxon>Bacteria</taxon>
        <taxon>Bacillati</taxon>
        <taxon>Actinomycetota</taxon>
        <taxon>Actinomycetes</taxon>
        <taxon>Micrococcales</taxon>
        <taxon>Micrococcaceae</taxon>
        <taxon>Arthrobacter</taxon>
    </lineage>
</organism>
<feature type="compositionally biased region" description="Low complexity" evidence="1">
    <location>
        <begin position="138"/>
        <end position="153"/>
    </location>
</feature>
<evidence type="ECO:0000256" key="2">
    <source>
        <dbReference type="SAM" id="Phobius"/>
    </source>
</evidence>
<dbReference type="Gene3D" id="3.10.350.10">
    <property type="entry name" value="LysM domain"/>
    <property type="match status" value="1"/>
</dbReference>
<dbReference type="CDD" id="cd00118">
    <property type="entry name" value="LysM"/>
    <property type="match status" value="1"/>
</dbReference>
<dbReference type="InterPro" id="IPR018392">
    <property type="entry name" value="LysM"/>
</dbReference>
<feature type="domain" description="LysM" evidence="3">
    <location>
        <begin position="191"/>
        <end position="248"/>
    </location>
</feature>
<dbReference type="InterPro" id="IPR036779">
    <property type="entry name" value="LysM_dom_sf"/>
</dbReference>
<evidence type="ECO:0000256" key="1">
    <source>
        <dbReference type="SAM" id="MobiDB-lite"/>
    </source>
</evidence>
<feature type="region of interest" description="Disordered" evidence="1">
    <location>
        <begin position="138"/>
        <end position="191"/>
    </location>
</feature>
<gene>
    <name evidence="4" type="ORF">AHIS1636_13510</name>
</gene>
<protein>
    <recommendedName>
        <fullName evidence="3">LysM domain-containing protein</fullName>
    </recommendedName>
</protein>
<proteinExistence type="predicted"/>
<name>A0ABQ5MSF4_9MICC</name>
<comment type="caution">
    <text evidence="4">The sequence shown here is derived from an EMBL/GenBank/DDBJ whole genome shotgun (WGS) entry which is preliminary data.</text>
</comment>